<sequence length="250" mass="29632">MSIEAPSGEPRKDNNQPYEIRLDVPFRPYERVRQNYWPKRGKNAAIYYERYDHTLLLRRSVSLYGILGHIDIISDDPMRSWIEALMKNLPLEKPFGESYFRMIYRGRDDITYTEQTYILRFGFLLRTPADYAKLLNTYVNVEMGKERYMATWNLSIPRVARRMQRLETGEDLALAEKNLFNLKNAEDVEHDGPEGGSNEDFGRVTFVWLPEDLKKLRTIKLTFHRFFGEDDEEQLVDPIAPNRERLLIRT</sequence>
<evidence type="ECO:0000313" key="2">
    <source>
        <dbReference type="Proteomes" id="UP000178565"/>
    </source>
</evidence>
<accession>A0A1F5KNG3</accession>
<organism evidence="1 2">
    <name type="scientific">Candidatus Daviesbacteria bacterium RIFCSPLOWO2_01_FULL_39_12</name>
    <dbReference type="NCBI Taxonomy" id="1797785"/>
    <lineage>
        <taxon>Bacteria</taxon>
        <taxon>Candidatus Daviesiibacteriota</taxon>
    </lineage>
</organism>
<comment type="caution">
    <text evidence="1">The sequence shown here is derived from an EMBL/GenBank/DDBJ whole genome shotgun (WGS) entry which is preliminary data.</text>
</comment>
<proteinExistence type="predicted"/>
<dbReference type="EMBL" id="MFDM01000024">
    <property type="protein sequence ID" value="OGE42473.1"/>
    <property type="molecule type" value="Genomic_DNA"/>
</dbReference>
<evidence type="ECO:0000313" key="1">
    <source>
        <dbReference type="EMBL" id="OGE42473.1"/>
    </source>
</evidence>
<protein>
    <submittedName>
        <fullName evidence="1">Uncharacterized protein</fullName>
    </submittedName>
</protein>
<reference evidence="1 2" key="1">
    <citation type="journal article" date="2016" name="Nat. Commun.">
        <title>Thousands of microbial genomes shed light on interconnected biogeochemical processes in an aquifer system.</title>
        <authorList>
            <person name="Anantharaman K."/>
            <person name="Brown C.T."/>
            <person name="Hug L.A."/>
            <person name="Sharon I."/>
            <person name="Castelle C.J."/>
            <person name="Probst A.J."/>
            <person name="Thomas B.C."/>
            <person name="Singh A."/>
            <person name="Wilkins M.J."/>
            <person name="Karaoz U."/>
            <person name="Brodie E.L."/>
            <person name="Williams K.H."/>
            <person name="Hubbard S.S."/>
            <person name="Banfield J.F."/>
        </authorList>
    </citation>
    <scope>NUCLEOTIDE SEQUENCE [LARGE SCALE GENOMIC DNA]</scope>
</reference>
<gene>
    <name evidence="1" type="ORF">A3B45_01570</name>
</gene>
<dbReference type="Proteomes" id="UP000178565">
    <property type="component" value="Unassembled WGS sequence"/>
</dbReference>
<name>A0A1F5KNG3_9BACT</name>
<dbReference type="AlphaFoldDB" id="A0A1F5KNG3"/>